<dbReference type="EMBL" id="LR738855">
    <property type="protein sequence ID" value="VZH86108.1"/>
    <property type="molecule type" value="Genomic_DNA"/>
</dbReference>
<dbReference type="KEGG" id="crf:FRC0190_02045"/>
<gene>
    <name evidence="2" type="ORF">FRC0190_02045</name>
</gene>
<evidence type="ECO:0000313" key="2">
    <source>
        <dbReference type="EMBL" id="VZH86108.1"/>
    </source>
</evidence>
<evidence type="ECO:0008006" key="4">
    <source>
        <dbReference type="Google" id="ProtNLM"/>
    </source>
</evidence>
<dbReference type="AlphaFoldDB" id="A0A6I8MEB0"/>
<reference evidence="2 3" key="1">
    <citation type="submission" date="2019-11" db="EMBL/GenBank/DDBJ databases">
        <authorList>
            <person name="Brisse S."/>
        </authorList>
    </citation>
    <scope>NUCLEOTIDE SEQUENCE [LARGE SCALE GENOMIC DNA]</scope>
    <source>
        <strain evidence="2">FRC0190</strain>
    </source>
</reference>
<evidence type="ECO:0000313" key="3">
    <source>
        <dbReference type="Proteomes" id="UP000423525"/>
    </source>
</evidence>
<protein>
    <recommendedName>
        <fullName evidence="4">Arc family DNA-binding protein</fullName>
    </recommendedName>
</protein>
<name>A0A6I8MEB0_9CORY</name>
<evidence type="ECO:0000256" key="1">
    <source>
        <dbReference type="SAM" id="MobiDB-lite"/>
    </source>
</evidence>
<feature type="compositionally biased region" description="Basic and acidic residues" evidence="1">
    <location>
        <begin position="61"/>
        <end position="71"/>
    </location>
</feature>
<dbReference type="Gene3D" id="1.10.1220.10">
    <property type="entry name" value="Met repressor-like"/>
    <property type="match status" value="1"/>
</dbReference>
<dbReference type="RefSeq" id="WP_155874086.1">
    <property type="nucleotide sequence ID" value="NZ_LR738855.1"/>
</dbReference>
<feature type="region of interest" description="Disordered" evidence="1">
    <location>
        <begin position="48"/>
        <end position="71"/>
    </location>
</feature>
<dbReference type="GO" id="GO:0006355">
    <property type="term" value="P:regulation of DNA-templated transcription"/>
    <property type="evidence" value="ECO:0007669"/>
    <property type="project" value="InterPro"/>
</dbReference>
<accession>A0A6I8MEB0</accession>
<sequence>MPRKNIPLRIDPAVADAISRWAQDETRSVNSQIEMMLREQLRRAGRLPKNVGKIAKPGRPAKKEPIDQSVF</sequence>
<dbReference type="InterPro" id="IPR010985">
    <property type="entry name" value="Ribbon_hlx_hlx"/>
</dbReference>
<dbReference type="InterPro" id="IPR013321">
    <property type="entry name" value="Arc_rbn_hlx_hlx"/>
</dbReference>
<organism evidence="2 3">
    <name type="scientific">Corynebacterium rouxii</name>
    <dbReference type="NCBI Taxonomy" id="2719119"/>
    <lineage>
        <taxon>Bacteria</taxon>
        <taxon>Bacillati</taxon>
        <taxon>Actinomycetota</taxon>
        <taxon>Actinomycetes</taxon>
        <taxon>Mycobacteriales</taxon>
        <taxon>Corynebacteriaceae</taxon>
        <taxon>Corynebacterium</taxon>
    </lineage>
</organism>
<proteinExistence type="predicted"/>
<dbReference type="Proteomes" id="UP000423525">
    <property type="component" value="Chromosome"/>
</dbReference>
<dbReference type="SUPFAM" id="SSF47598">
    <property type="entry name" value="Ribbon-helix-helix"/>
    <property type="match status" value="1"/>
</dbReference>